<evidence type="ECO:0000256" key="2">
    <source>
        <dbReference type="RuleBase" id="RU364082"/>
    </source>
</evidence>
<comment type="similarity">
    <text evidence="1 2">Belongs to the dTDP-4-dehydrorhamnose reductase family.</text>
</comment>
<dbReference type="GO" id="GO:0008831">
    <property type="term" value="F:dTDP-4-dehydrorhamnose reductase activity"/>
    <property type="evidence" value="ECO:0007669"/>
    <property type="project" value="UniProtKB-EC"/>
</dbReference>
<dbReference type="InterPro" id="IPR029903">
    <property type="entry name" value="RmlD-like-bd"/>
</dbReference>
<dbReference type="InterPro" id="IPR005913">
    <property type="entry name" value="dTDP_dehydrorham_reduct"/>
</dbReference>
<evidence type="ECO:0000313" key="4">
    <source>
        <dbReference type="EMBL" id="PIS15595.1"/>
    </source>
</evidence>
<gene>
    <name evidence="4" type="ORF">COT62_02820</name>
</gene>
<evidence type="ECO:0000256" key="1">
    <source>
        <dbReference type="ARBA" id="ARBA00010944"/>
    </source>
</evidence>
<protein>
    <recommendedName>
        <fullName evidence="2">dTDP-4-dehydrorhamnose reductase</fullName>
        <ecNumber evidence="2">1.1.1.133</ecNumber>
    </recommendedName>
</protein>
<name>A0A2H0WSL0_9BACT</name>
<dbReference type="AlphaFoldDB" id="A0A2H0WSL0"/>
<feature type="non-terminal residue" evidence="4">
    <location>
        <position position="138"/>
    </location>
</feature>
<accession>A0A2H0WSL0</accession>
<reference evidence="5" key="1">
    <citation type="submission" date="2017-09" db="EMBL/GenBank/DDBJ databases">
        <title>Depth-based differentiation of microbial function through sediment-hosted aquifers and enrichment of novel symbionts in the deep terrestrial subsurface.</title>
        <authorList>
            <person name="Probst A.J."/>
            <person name="Ladd B."/>
            <person name="Jarett J.K."/>
            <person name="Geller-Mcgrath D.E."/>
            <person name="Sieber C.M.K."/>
            <person name="Emerson J.B."/>
            <person name="Anantharaman K."/>
            <person name="Thomas B.C."/>
            <person name="Malmstrom R."/>
            <person name="Stieglmeier M."/>
            <person name="Klingl A."/>
            <person name="Woyke T."/>
            <person name="Ryan C.M."/>
            <person name="Banfield J.F."/>
        </authorList>
    </citation>
    <scope>NUCLEOTIDE SEQUENCE [LARGE SCALE GENOMIC DNA]</scope>
</reference>
<dbReference type="UniPathway" id="UPA00124"/>
<sequence length="138" mass="15914">MLTIAITGSTGLIGTRLIELLNKDFQFIEILQQEVDITDKDSLWNKIKSIDFDIFFHMAAYTNVDGAEKEKKLVYAINVEGTKNIFDMVLQKNRKMIYVSTDFVFDGSSPPYYEDSKPNPIGYYAQTKYKGEMMVKDR</sequence>
<keyword evidence="2" id="KW-0560">Oxidoreductase</keyword>
<dbReference type="SUPFAM" id="SSF51735">
    <property type="entry name" value="NAD(P)-binding Rossmann-fold domains"/>
    <property type="match status" value="1"/>
</dbReference>
<evidence type="ECO:0000259" key="3">
    <source>
        <dbReference type="Pfam" id="PF04321"/>
    </source>
</evidence>
<comment type="caution">
    <text evidence="4">The sequence shown here is derived from an EMBL/GenBank/DDBJ whole genome shotgun (WGS) entry which is preliminary data.</text>
</comment>
<dbReference type="Proteomes" id="UP000231198">
    <property type="component" value="Unassembled WGS sequence"/>
</dbReference>
<dbReference type="PANTHER" id="PTHR10491">
    <property type="entry name" value="DTDP-4-DEHYDRORHAMNOSE REDUCTASE"/>
    <property type="match status" value="1"/>
</dbReference>
<keyword evidence="2" id="KW-0521">NADP</keyword>
<dbReference type="Gene3D" id="3.40.50.720">
    <property type="entry name" value="NAD(P)-binding Rossmann-like Domain"/>
    <property type="match status" value="1"/>
</dbReference>
<dbReference type="InterPro" id="IPR036291">
    <property type="entry name" value="NAD(P)-bd_dom_sf"/>
</dbReference>
<dbReference type="EC" id="1.1.1.133" evidence="2"/>
<dbReference type="Pfam" id="PF04321">
    <property type="entry name" value="RmlD_sub_bind"/>
    <property type="match status" value="1"/>
</dbReference>
<organism evidence="4 5">
    <name type="scientific">Candidatus Roizmanbacteria bacterium CG09_land_8_20_14_0_10_41_9</name>
    <dbReference type="NCBI Taxonomy" id="1974850"/>
    <lineage>
        <taxon>Bacteria</taxon>
        <taxon>Candidatus Roizmaniibacteriota</taxon>
    </lineage>
</organism>
<dbReference type="GO" id="GO:0019305">
    <property type="term" value="P:dTDP-rhamnose biosynthetic process"/>
    <property type="evidence" value="ECO:0007669"/>
    <property type="project" value="UniProtKB-UniPathway"/>
</dbReference>
<dbReference type="PANTHER" id="PTHR10491:SF4">
    <property type="entry name" value="METHIONINE ADENOSYLTRANSFERASE 2 SUBUNIT BETA"/>
    <property type="match status" value="1"/>
</dbReference>
<proteinExistence type="inferred from homology"/>
<dbReference type="EMBL" id="PEZG01000059">
    <property type="protein sequence ID" value="PIS15595.1"/>
    <property type="molecule type" value="Genomic_DNA"/>
</dbReference>
<comment type="pathway">
    <text evidence="2">Carbohydrate biosynthesis; dTDP-L-rhamnose biosynthesis.</text>
</comment>
<comment type="function">
    <text evidence="2">Catalyzes the reduction of dTDP-6-deoxy-L-lyxo-4-hexulose to yield dTDP-L-rhamnose.</text>
</comment>
<dbReference type="GO" id="GO:0005829">
    <property type="term" value="C:cytosol"/>
    <property type="evidence" value="ECO:0007669"/>
    <property type="project" value="TreeGrafter"/>
</dbReference>
<feature type="domain" description="RmlD-like substrate binding" evidence="3">
    <location>
        <begin position="3"/>
        <end position="137"/>
    </location>
</feature>
<evidence type="ECO:0000313" key="5">
    <source>
        <dbReference type="Proteomes" id="UP000231198"/>
    </source>
</evidence>